<dbReference type="PhylomeDB" id="A0A022QN65"/>
<accession>A0A022QN65</accession>
<evidence type="ECO:0000256" key="1">
    <source>
        <dbReference type="SAM" id="Phobius"/>
    </source>
</evidence>
<dbReference type="EMBL" id="KI631456">
    <property type="protein sequence ID" value="EYU27910.1"/>
    <property type="molecule type" value="Genomic_DNA"/>
</dbReference>
<dbReference type="Pfam" id="PF05553">
    <property type="entry name" value="DUF761"/>
    <property type="match status" value="1"/>
</dbReference>
<dbReference type="AlphaFoldDB" id="A0A022QN65"/>
<dbReference type="eggNOG" id="ENOG502QU3V">
    <property type="taxonomic scope" value="Eukaryota"/>
</dbReference>
<dbReference type="Pfam" id="PF14364">
    <property type="entry name" value="DUF4408"/>
    <property type="match status" value="1"/>
</dbReference>
<evidence type="ECO:0000313" key="3">
    <source>
        <dbReference type="EMBL" id="EYU27910.1"/>
    </source>
</evidence>
<dbReference type="PANTHER" id="PTHR33098">
    <property type="entry name" value="COTTON FIBER (DUF761)"/>
    <property type="match status" value="1"/>
</dbReference>
<name>A0A022QN65_ERYGU</name>
<proteinExistence type="predicted"/>
<organism evidence="3 4">
    <name type="scientific">Erythranthe guttata</name>
    <name type="common">Yellow monkey flower</name>
    <name type="synonym">Mimulus guttatus</name>
    <dbReference type="NCBI Taxonomy" id="4155"/>
    <lineage>
        <taxon>Eukaryota</taxon>
        <taxon>Viridiplantae</taxon>
        <taxon>Streptophyta</taxon>
        <taxon>Embryophyta</taxon>
        <taxon>Tracheophyta</taxon>
        <taxon>Spermatophyta</taxon>
        <taxon>Magnoliopsida</taxon>
        <taxon>eudicotyledons</taxon>
        <taxon>Gunneridae</taxon>
        <taxon>Pentapetalae</taxon>
        <taxon>asterids</taxon>
        <taxon>lamiids</taxon>
        <taxon>Lamiales</taxon>
        <taxon>Phrymaceae</taxon>
        <taxon>Erythranthe</taxon>
    </lineage>
</organism>
<sequence length="339" mass="37679">MVSMSSWILSMKVILISAGVLSLATVLKFSVPVAVSGAPAAWSFLLSWLKPPYLYLIINGIILTIAVTSRFHHHGQPAEPSSPSAAVRSHHLISVKTPPPSIYVSSFSVQSDISTAAEDPSPAPAPAEAVVPEVEDDTEVVELKPVIVNGSMVDIETDEEIVASNEGEDVFIESTFAYNTTLPEEIISPEVQLQFPLPAREKPLVSSRFGHRKPNRSNPEGVRALRVARPKRQETLESTWKMITEGRHVPITRHLKKSDTWEHHADPTTVDHVLKSETFKDRSNYEAPAPAKTIRKEASLSQDELNRRVEAFINKFNEEMRMQRQESLNQYKEMMNGGA</sequence>
<feature type="domain" description="DUF4408" evidence="2">
    <location>
        <begin position="39"/>
        <end position="71"/>
    </location>
</feature>
<dbReference type="KEGG" id="egt:105968434"/>
<reference evidence="3 4" key="1">
    <citation type="journal article" date="2013" name="Proc. Natl. Acad. Sci. U.S.A.">
        <title>Fine-scale variation in meiotic recombination in Mimulus inferred from population shotgun sequencing.</title>
        <authorList>
            <person name="Hellsten U."/>
            <person name="Wright K.M."/>
            <person name="Jenkins J."/>
            <person name="Shu S."/>
            <person name="Yuan Y."/>
            <person name="Wessler S.R."/>
            <person name="Schmutz J."/>
            <person name="Willis J.H."/>
            <person name="Rokhsar D.S."/>
        </authorList>
    </citation>
    <scope>NUCLEOTIDE SEQUENCE [LARGE SCALE GENOMIC DNA]</scope>
    <source>
        <strain evidence="4">cv. DUN x IM62</strain>
    </source>
</reference>
<dbReference type="Proteomes" id="UP000030748">
    <property type="component" value="Unassembled WGS sequence"/>
</dbReference>
<dbReference type="OrthoDB" id="893637at2759"/>
<keyword evidence="1" id="KW-0472">Membrane</keyword>
<dbReference type="STRING" id="4155.A0A022QN65"/>
<evidence type="ECO:0000259" key="2">
    <source>
        <dbReference type="Pfam" id="PF14364"/>
    </source>
</evidence>
<dbReference type="PANTHER" id="PTHR33098:SF109">
    <property type="entry name" value="OS07G0563400 PROTEIN"/>
    <property type="match status" value="1"/>
</dbReference>
<dbReference type="InterPro" id="IPR008480">
    <property type="entry name" value="DUF761_pln"/>
</dbReference>
<keyword evidence="1" id="KW-0812">Transmembrane</keyword>
<keyword evidence="1" id="KW-1133">Transmembrane helix</keyword>
<evidence type="ECO:0000313" key="4">
    <source>
        <dbReference type="Proteomes" id="UP000030748"/>
    </source>
</evidence>
<protein>
    <recommendedName>
        <fullName evidence="2">DUF4408 domain-containing protein</fullName>
    </recommendedName>
</protein>
<dbReference type="InterPro" id="IPR025520">
    <property type="entry name" value="DUF4408"/>
</dbReference>
<dbReference type="OMA" id="YMEMINS"/>
<gene>
    <name evidence="3" type="ORF">MIMGU_mgv1a009532mg</name>
</gene>
<keyword evidence="4" id="KW-1185">Reference proteome</keyword>
<feature type="transmembrane region" description="Helical" evidence="1">
    <location>
        <begin position="53"/>
        <end position="71"/>
    </location>
</feature>